<dbReference type="KEGG" id="haby:HLVA_14020"/>
<proteinExistence type="predicted"/>
<gene>
    <name evidence="3" type="ORF">HLVA_14020</name>
</gene>
<feature type="transmembrane region" description="Helical" evidence="1">
    <location>
        <begin position="35"/>
        <end position="53"/>
    </location>
</feature>
<accession>A0AAU9DQR4</accession>
<feature type="transmembrane region" description="Helical" evidence="1">
    <location>
        <begin position="65"/>
        <end position="89"/>
    </location>
</feature>
<organism evidence="3 4">
    <name type="scientific">Haliovirga abyssi</name>
    <dbReference type="NCBI Taxonomy" id="2996794"/>
    <lineage>
        <taxon>Bacteria</taxon>
        <taxon>Fusobacteriati</taxon>
        <taxon>Fusobacteriota</taxon>
        <taxon>Fusobacteriia</taxon>
        <taxon>Fusobacteriales</taxon>
        <taxon>Haliovirgaceae</taxon>
        <taxon>Haliovirga</taxon>
    </lineage>
</organism>
<evidence type="ECO:0000313" key="3">
    <source>
        <dbReference type="EMBL" id="BDU50833.1"/>
    </source>
</evidence>
<dbReference type="AlphaFoldDB" id="A0AAU9DQR4"/>
<dbReference type="InterPro" id="IPR026870">
    <property type="entry name" value="Zinc_ribbon_dom"/>
</dbReference>
<evidence type="ECO:0000259" key="2">
    <source>
        <dbReference type="Pfam" id="PF13240"/>
    </source>
</evidence>
<dbReference type="Proteomes" id="UP001321582">
    <property type="component" value="Chromosome"/>
</dbReference>
<keyword evidence="4" id="KW-1185">Reference proteome</keyword>
<reference evidence="3 4" key="1">
    <citation type="submission" date="2022-11" db="EMBL/GenBank/DDBJ databases">
        <title>Haliovirga abyssi gen. nov., sp. nov., a mesophilic fermentative bacterium isolated from the Iheya North hydrothermal field and the proposal of Haliovirgaceae fam. nov.</title>
        <authorList>
            <person name="Miyazaki U."/>
            <person name="Tame A."/>
            <person name="Miyazaki J."/>
            <person name="Takai K."/>
            <person name="Sawayama S."/>
            <person name="Kitajima M."/>
            <person name="Okamoto A."/>
            <person name="Nakagawa S."/>
        </authorList>
    </citation>
    <scope>NUCLEOTIDE SEQUENCE [LARGE SCALE GENOMIC DNA]</scope>
    <source>
        <strain evidence="3 4">IC12</strain>
    </source>
</reference>
<dbReference type="RefSeq" id="WP_307903685.1">
    <property type="nucleotide sequence ID" value="NZ_AP027059.1"/>
</dbReference>
<protein>
    <recommendedName>
        <fullName evidence="2">Zinc-ribbon domain-containing protein</fullName>
    </recommendedName>
</protein>
<name>A0AAU9DQR4_9FUSO</name>
<evidence type="ECO:0000256" key="1">
    <source>
        <dbReference type="SAM" id="Phobius"/>
    </source>
</evidence>
<dbReference type="Pfam" id="PF13240">
    <property type="entry name" value="Zn_Ribbon_1"/>
    <property type="match status" value="1"/>
</dbReference>
<keyword evidence="1" id="KW-1133">Transmembrane helix</keyword>
<feature type="domain" description="Zinc-ribbon" evidence="2">
    <location>
        <begin position="3"/>
        <end position="23"/>
    </location>
</feature>
<keyword evidence="1" id="KW-0472">Membrane</keyword>
<sequence length="98" mass="11436">MNCWNCGKEINEEDKFCKYCGKEQGKKGKLHQKPMGILLEFFVIGPFCLYHLWKSPIINNRDKKIYTAIISGITIVLILLLSYAVSIIIKYYMTMFSF</sequence>
<dbReference type="EMBL" id="AP027059">
    <property type="protein sequence ID" value="BDU50833.1"/>
    <property type="molecule type" value="Genomic_DNA"/>
</dbReference>
<evidence type="ECO:0000313" key="4">
    <source>
        <dbReference type="Proteomes" id="UP001321582"/>
    </source>
</evidence>
<keyword evidence="1" id="KW-0812">Transmembrane</keyword>